<comment type="caution">
    <text evidence="6">The sequence shown here is derived from an EMBL/GenBank/DDBJ whole genome shotgun (WGS) entry which is preliminary data.</text>
</comment>
<sequence>MEKLIARLQLKDFRLIHAIERTGQLALAAEQLAITQPAASRMLAAIEKAVGTRVFDRHPKGMTPTAVGQVLVRNAATLLQELERAVHEVEEIRSGRAGSVRVGSVTGGAVAFVVPAIQKLKQEAVGADIHVDVAPSQALIEGLLRGDYDFVLSRIPPGVDARQFNVRRGRVEVIRFMCRASHPMAGASGLSIRDLEGYEWVVQAPLMPMRQAVEDAFVNAQVPLPREIVNTTSLLVMIAYLNSTDAIAPTSREVVDLLAGRQEVSDLSTIDLDEPIILHAYHLISLKNHTLNPLAIKLRDLVFAAVSA</sequence>
<dbReference type="GO" id="GO:0005829">
    <property type="term" value="C:cytosol"/>
    <property type="evidence" value="ECO:0007669"/>
    <property type="project" value="TreeGrafter"/>
</dbReference>
<dbReference type="GO" id="GO:0003700">
    <property type="term" value="F:DNA-binding transcription factor activity"/>
    <property type="evidence" value="ECO:0007669"/>
    <property type="project" value="InterPro"/>
</dbReference>
<evidence type="ECO:0000259" key="5">
    <source>
        <dbReference type="PROSITE" id="PS50931"/>
    </source>
</evidence>
<protein>
    <submittedName>
        <fullName evidence="6">LysR family transcriptional regulator</fullName>
    </submittedName>
</protein>
<keyword evidence="4" id="KW-0804">Transcription</keyword>
<evidence type="ECO:0000313" key="6">
    <source>
        <dbReference type="EMBL" id="TDH37630.1"/>
    </source>
</evidence>
<dbReference type="EMBL" id="SMSI01000001">
    <property type="protein sequence ID" value="TDH37630.1"/>
    <property type="molecule type" value="Genomic_DNA"/>
</dbReference>
<evidence type="ECO:0000256" key="2">
    <source>
        <dbReference type="ARBA" id="ARBA00023015"/>
    </source>
</evidence>
<keyword evidence="7" id="KW-1185">Reference proteome</keyword>
<dbReference type="SUPFAM" id="SSF46785">
    <property type="entry name" value="Winged helix' DNA-binding domain"/>
    <property type="match status" value="1"/>
</dbReference>
<dbReference type="PROSITE" id="PS50931">
    <property type="entry name" value="HTH_LYSR"/>
    <property type="match status" value="1"/>
</dbReference>
<keyword evidence="3" id="KW-0238">DNA-binding</keyword>
<proteinExistence type="inferred from homology"/>
<gene>
    <name evidence="6" type="ORF">E2A64_00325</name>
</gene>
<feature type="domain" description="HTH lysR-type" evidence="5">
    <location>
        <begin position="8"/>
        <end position="65"/>
    </location>
</feature>
<dbReference type="InterPro" id="IPR050950">
    <property type="entry name" value="HTH-type_LysR_regulators"/>
</dbReference>
<comment type="similarity">
    <text evidence="1">Belongs to the LysR transcriptional regulatory family.</text>
</comment>
<dbReference type="RefSeq" id="WP_133282468.1">
    <property type="nucleotide sequence ID" value="NZ_SMSI01000001.1"/>
</dbReference>
<evidence type="ECO:0000256" key="4">
    <source>
        <dbReference type="ARBA" id="ARBA00023163"/>
    </source>
</evidence>
<dbReference type="PRINTS" id="PR00039">
    <property type="entry name" value="HTHLYSR"/>
</dbReference>
<evidence type="ECO:0000256" key="3">
    <source>
        <dbReference type="ARBA" id="ARBA00023125"/>
    </source>
</evidence>
<name>A0A4R5PL31_9HYPH</name>
<dbReference type="SUPFAM" id="SSF53850">
    <property type="entry name" value="Periplasmic binding protein-like II"/>
    <property type="match status" value="1"/>
</dbReference>
<reference evidence="6 7" key="1">
    <citation type="journal article" date="2013" name="Int. J. Syst. Evol. Microbiol.">
        <title>Hoeflea suaedae sp. nov., an endophytic bacterium isolated from the root of the halophyte Suaeda maritima.</title>
        <authorList>
            <person name="Chung E.J."/>
            <person name="Park J.A."/>
            <person name="Pramanik P."/>
            <person name="Bibi F."/>
            <person name="Jeon C.O."/>
            <person name="Chung Y.R."/>
        </authorList>
    </citation>
    <scope>NUCLEOTIDE SEQUENCE [LARGE SCALE GENOMIC DNA]</scope>
    <source>
        <strain evidence="6 7">YC6898</strain>
    </source>
</reference>
<dbReference type="AlphaFoldDB" id="A0A4R5PL31"/>
<evidence type="ECO:0000313" key="7">
    <source>
        <dbReference type="Proteomes" id="UP000295131"/>
    </source>
</evidence>
<dbReference type="PANTHER" id="PTHR30419">
    <property type="entry name" value="HTH-TYPE TRANSCRIPTIONAL REGULATOR YBHD"/>
    <property type="match status" value="1"/>
</dbReference>
<dbReference type="Gene3D" id="1.10.10.10">
    <property type="entry name" value="Winged helix-like DNA-binding domain superfamily/Winged helix DNA-binding domain"/>
    <property type="match status" value="1"/>
</dbReference>
<evidence type="ECO:0000256" key="1">
    <source>
        <dbReference type="ARBA" id="ARBA00009437"/>
    </source>
</evidence>
<dbReference type="OrthoDB" id="7809623at2"/>
<dbReference type="PANTHER" id="PTHR30419:SF8">
    <property type="entry name" value="NITROGEN ASSIMILATION TRANSCRIPTIONAL ACTIVATOR-RELATED"/>
    <property type="match status" value="1"/>
</dbReference>
<dbReference type="Pfam" id="PF00126">
    <property type="entry name" value="HTH_1"/>
    <property type="match status" value="1"/>
</dbReference>
<organism evidence="6 7">
    <name type="scientific">Pseudohoeflea suaedae</name>
    <dbReference type="NCBI Taxonomy" id="877384"/>
    <lineage>
        <taxon>Bacteria</taxon>
        <taxon>Pseudomonadati</taxon>
        <taxon>Pseudomonadota</taxon>
        <taxon>Alphaproteobacteria</taxon>
        <taxon>Hyphomicrobiales</taxon>
        <taxon>Rhizobiaceae</taxon>
        <taxon>Pseudohoeflea</taxon>
    </lineage>
</organism>
<dbReference type="Pfam" id="PF03466">
    <property type="entry name" value="LysR_substrate"/>
    <property type="match status" value="1"/>
</dbReference>
<dbReference type="Gene3D" id="3.40.190.10">
    <property type="entry name" value="Periplasmic binding protein-like II"/>
    <property type="match status" value="1"/>
</dbReference>
<accession>A0A4R5PL31</accession>
<dbReference type="Proteomes" id="UP000295131">
    <property type="component" value="Unassembled WGS sequence"/>
</dbReference>
<dbReference type="InterPro" id="IPR036388">
    <property type="entry name" value="WH-like_DNA-bd_sf"/>
</dbReference>
<dbReference type="InterPro" id="IPR005119">
    <property type="entry name" value="LysR_subst-bd"/>
</dbReference>
<dbReference type="GO" id="GO:0003677">
    <property type="term" value="F:DNA binding"/>
    <property type="evidence" value="ECO:0007669"/>
    <property type="project" value="UniProtKB-KW"/>
</dbReference>
<keyword evidence="2" id="KW-0805">Transcription regulation</keyword>
<dbReference type="InterPro" id="IPR036390">
    <property type="entry name" value="WH_DNA-bd_sf"/>
</dbReference>
<dbReference type="InterPro" id="IPR000847">
    <property type="entry name" value="LysR_HTH_N"/>
</dbReference>